<evidence type="ECO:0000256" key="1">
    <source>
        <dbReference type="ARBA" id="ARBA00008725"/>
    </source>
</evidence>
<feature type="domain" description="PBP" evidence="6">
    <location>
        <begin position="21"/>
        <end position="362"/>
    </location>
</feature>
<evidence type="ECO:0000256" key="3">
    <source>
        <dbReference type="ARBA" id="ARBA00022592"/>
    </source>
</evidence>
<gene>
    <name evidence="7" type="ORF">PHILAsVB114_02070</name>
</gene>
<comment type="similarity">
    <text evidence="1 4">Belongs to the PstS family.</text>
</comment>
<dbReference type="KEGG" id="plim:PHILAsVB114_02070"/>
<dbReference type="Pfam" id="PF12849">
    <property type="entry name" value="PBP_like_2"/>
    <property type="match status" value="1"/>
</dbReference>
<dbReference type="SUPFAM" id="SSF53850">
    <property type="entry name" value="Periplasmic binding protein-like II"/>
    <property type="match status" value="1"/>
</dbReference>
<reference evidence="7 8" key="1">
    <citation type="submission" date="2016-07" db="EMBL/GenBank/DDBJ databases">
        <title>High microdiversification within the ubiquitous acI lineage of Actinobacteria.</title>
        <authorList>
            <person name="Neuenschwander S.M."/>
            <person name="Salcher M."/>
            <person name="Ghai R."/>
            <person name="Pernthaler J."/>
        </authorList>
    </citation>
    <scope>NUCLEOTIDE SEQUENCE [LARGE SCALE GENOMIC DNA]</scope>
    <source>
        <strain evidence="7">MMS-VB-114</strain>
    </source>
</reference>
<dbReference type="GO" id="GO:0035435">
    <property type="term" value="P:phosphate ion transmembrane transport"/>
    <property type="evidence" value="ECO:0007669"/>
    <property type="project" value="InterPro"/>
</dbReference>
<evidence type="ECO:0000313" key="7">
    <source>
        <dbReference type="EMBL" id="ASY27455.1"/>
    </source>
</evidence>
<sequence>MKSRKRLTVVAIATSFLFVSASPAFAGSINGSGATFAAPLVDACKGDFTKDTGHTVNYSGGGSGKGRSDFTGNLVDFANSDAPYSSGAPANLIYAPVYAAPIAIMYNLPTIKEPIYLSPASVAKIFSGYITNWDAPEIAADNERVVTTPIFETKKITTTNKGKKVTKTVPVLDSKGKPKIKSYSTKTINIDLPKQQITVWYRTDSSGTSENFTRFLKGANATNPDTRIWPKAQNTTFANGTPNNISTFFNFQGASGSAAISAGVAGKVGSITYSELSYATDNKLPVAFIQNANGEFVGPDAAGTSTFLGGGTINDNGTVSVDFVKKIPGAYPIGTTSYALAYSSGKSAEKQQVVASFLTYMLEKCASKYPEKGFAQITGPLATKAKEQIAKIK</sequence>
<evidence type="ECO:0000256" key="2">
    <source>
        <dbReference type="ARBA" id="ARBA00022448"/>
    </source>
</evidence>
<name>A0A249LEZ8_9ACTN</name>
<dbReference type="GO" id="GO:0043190">
    <property type="term" value="C:ATP-binding cassette (ABC) transporter complex"/>
    <property type="evidence" value="ECO:0007669"/>
    <property type="project" value="InterPro"/>
</dbReference>
<dbReference type="EMBL" id="CP016782">
    <property type="protein sequence ID" value="ASY27455.1"/>
    <property type="molecule type" value="Genomic_DNA"/>
</dbReference>
<protein>
    <recommendedName>
        <fullName evidence="4">Phosphate-binding protein</fullName>
    </recommendedName>
</protein>
<keyword evidence="2 4" id="KW-0813">Transport</keyword>
<dbReference type="InterPro" id="IPR050962">
    <property type="entry name" value="Phosphate-bind_PstS"/>
</dbReference>
<organism evidence="7 8">
    <name type="scientific">Candidatus Planktophila limnetica</name>
    <dbReference type="NCBI Taxonomy" id="573600"/>
    <lineage>
        <taxon>Bacteria</taxon>
        <taxon>Bacillati</taxon>
        <taxon>Actinomycetota</taxon>
        <taxon>Actinomycetes</taxon>
        <taxon>Candidatus Nanopelagicales</taxon>
        <taxon>Candidatus Nanopelagicaceae</taxon>
        <taxon>Candidatus Planktophila</taxon>
    </lineage>
</organism>
<feature type="chain" id="PRO_5012851870" description="Phosphate-binding protein" evidence="5">
    <location>
        <begin position="27"/>
        <end position="393"/>
    </location>
</feature>
<keyword evidence="3 4" id="KW-0592">Phosphate transport</keyword>
<dbReference type="InterPro" id="IPR005673">
    <property type="entry name" value="ABC_phos-bd_PstS"/>
</dbReference>
<dbReference type="InterPro" id="IPR024370">
    <property type="entry name" value="PBP_domain"/>
</dbReference>
<accession>A0A249LEZ8</accession>
<dbReference type="PANTHER" id="PTHR42996">
    <property type="entry name" value="PHOSPHATE-BINDING PROTEIN PSTS"/>
    <property type="match status" value="1"/>
</dbReference>
<dbReference type="PANTHER" id="PTHR42996:SF1">
    <property type="entry name" value="PHOSPHATE-BINDING PROTEIN PSTS"/>
    <property type="match status" value="1"/>
</dbReference>
<dbReference type="AlphaFoldDB" id="A0A249LEZ8"/>
<feature type="signal peptide" evidence="5">
    <location>
        <begin position="1"/>
        <end position="26"/>
    </location>
</feature>
<keyword evidence="8" id="KW-1185">Reference proteome</keyword>
<proteinExistence type="inferred from homology"/>
<dbReference type="GO" id="GO:0042301">
    <property type="term" value="F:phosphate ion binding"/>
    <property type="evidence" value="ECO:0007669"/>
    <property type="project" value="InterPro"/>
</dbReference>
<evidence type="ECO:0000256" key="5">
    <source>
        <dbReference type="SAM" id="SignalP"/>
    </source>
</evidence>
<evidence type="ECO:0000259" key="6">
    <source>
        <dbReference type="Pfam" id="PF12849"/>
    </source>
</evidence>
<dbReference type="Proteomes" id="UP000217221">
    <property type="component" value="Chromosome"/>
</dbReference>
<dbReference type="Gene3D" id="3.40.190.10">
    <property type="entry name" value="Periplasmic binding protein-like II"/>
    <property type="match status" value="2"/>
</dbReference>
<dbReference type="OrthoDB" id="9801510at2"/>
<evidence type="ECO:0000313" key="8">
    <source>
        <dbReference type="Proteomes" id="UP000217221"/>
    </source>
</evidence>
<evidence type="ECO:0000256" key="4">
    <source>
        <dbReference type="PIRNR" id="PIRNR002756"/>
    </source>
</evidence>
<keyword evidence="5" id="KW-0732">Signal</keyword>
<dbReference type="RefSeq" id="WP_095697749.1">
    <property type="nucleotide sequence ID" value="NZ_CP016782.1"/>
</dbReference>
<dbReference type="PIRSF" id="PIRSF002756">
    <property type="entry name" value="PstS"/>
    <property type="match status" value="1"/>
</dbReference>